<evidence type="ECO:0008006" key="2">
    <source>
        <dbReference type="Google" id="ProtNLM"/>
    </source>
</evidence>
<dbReference type="AlphaFoldDB" id="A0AAT9GWR2"/>
<evidence type="ECO:0000313" key="1">
    <source>
        <dbReference type="EMBL" id="BFM41678.1"/>
    </source>
</evidence>
<sequence length="108" mass="12621">MANKPRKVKRSWVKERVAFERERTDKDFNYNGRKWRNIRKLQLESFPLCCDCEADGLVVAATVADHDTQAKVLMARGDDPYDMKWLKSRCKKHHDSKSGKERHRGGMG</sequence>
<gene>
    <name evidence="1" type="ORF">CFS9_03190</name>
</gene>
<proteinExistence type="predicted"/>
<accession>A0AAT9GWR2</accession>
<dbReference type="EMBL" id="AP031573">
    <property type="protein sequence ID" value="BFM41678.1"/>
    <property type="molecule type" value="Genomic_DNA"/>
</dbReference>
<protein>
    <recommendedName>
        <fullName evidence="2">HNH endonuclease</fullName>
    </recommendedName>
</protein>
<name>A0AAT9GWR2_9FLAO</name>
<organism evidence="1">
    <name type="scientific">Flavobacterium sp. CFS9</name>
    <dbReference type="NCBI Taxonomy" id="3143118"/>
    <lineage>
        <taxon>Bacteria</taxon>
        <taxon>Pseudomonadati</taxon>
        <taxon>Bacteroidota</taxon>
        <taxon>Flavobacteriia</taxon>
        <taxon>Flavobacteriales</taxon>
        <taxon>Flavobacteriaceae</taxon>
        <taxon>Flavobacterium</taxon>
    </lineage>
</organism>
<dbReference type="RefSeq" id="WP_369616932.1">
    <property type="nucleotide sequence ID" value="NZ_AP031573.1"/>
</dbReference>
<reference evidence="1" key="1">
    <citation type="submission" date="2024-05" db="EMBL/GenBank/DDBJ databases">
        <title>Whole-Genome Sequence of CFS9, a Potential Fish Probiotic Isolated from the Body Surface of Silurus asotus.</title>
        <authorList>
            <person name="Kojima M."/>
            <person name="Tobioka K."/>
            <person name="Yokota K."/>
            <person name="Nakatani H."/>
            <person name="Hori K."/>
            <person name="Tamaru Y."/>
            <person name="Okazaki F."/>
        </authorList>
    </citation>
    <scope>NUCLEOTIDE SEQUENCE</scope>
    <source>
        <strain evidence="1">CFS9</strain>
    </source>
</reference>